<dbReference type="PROSITE" id="PS50104">
    <property type="entry name" value="TIR"/>
    <property type="match status" value="1"/>
</dbReference>
<organism evidence="6 7">
    <name type="scientific">Phaseolus angularis</name>
    <name type="common">Azuki bean</name>
    <name type="synonym">Vigna angularis</name>
    <dbReference type="NCBI Taxonomy" id="3914"/>
    <lineage>
        <taxon>Eukaryota</taxon>
        <taxon>Viridiplantae</taxon>
        <taxon>Streptophyta</taxon>
        <taxon>Embryophyta</taxon>
        <taxon>Tracheophyta</taxon>
        <taxon>Spermatophyta</taxon>
        <taxon>Magnoliopsida</taxon>
        <taxon>eudicotyledons</taxon>
        <taxon>Gunneridae</taxon>
        <taxon>Pentapetalae</taxon>
        <taxon>rosids</taxon>
        <taxon>fabids</taxon>
        <taxon>Fabales</taxon>
        <taxon>Fabaceae</taxon>
        <taxon>Papilionoideae</taxon>
        <taxon>50 kb inversion clade</taxon>
        <taxon>NPAAA clade</taxon>
        <taxon>indigoferoid/millettioid clade</taxon>
        <taxon>Phaseoleae</taxon>
        <taxon>Vigna</taxon>
    </lineage>
</organism>
<evidence type="ECO:0000256" key="2">
    <source>
        <dbReference type="ARBA" id="ARBA00022737"/>
    </source>
</evidence>
<dbReference type="SMART" id="SM00382">
    <property type="entry name" value="AAA"/>
    <property type="match status" value="1"/>
</dbReference>
<dbReference type="InterPro" id="IPR044974">
    <property type="entry name" value="Disease_R_plants"/>
</dbReference>
<evidence type="ECO:0000313" key="7">
    <source>
        <dbReference type="Proteomes" id="UP000053144"/>
    </source>
</evidence>
<name>A0A0L9VHZ8_PHAAN</name>
<dbReference type="Gene3D" id="3.40.50.300">
    <property type="entry name" value="P-loop containing nucleotide triphosphate hydrolases"/>
    <property type="match status" value="1"/>
</dbReference>
<dbReference type="Pfam" id="PF00931">
    <property type="entry name" value="NB-ARC"/>
    <property type="match status" value="1"/>
</dbReference>
<dbReference type="Gene3D" id="1.10.8.430">
    <property type="entry name" value="Helical domain of apoptotic protease-activating factors"/>
    <property type="match status" value="1"/>
</dbReference>
<protein>
    <recommendedName>
        <fullName evidence="5">TIR domain-containing protein</fullName>
    </recommendedName>
</protein>
<evidence type="ECO:0000256" key="3">
    <source>
        <dbReference type="ARBA" id="ARBA00022821"/>
    </source>
</evidence>
<evidence type="ECO:0000256" key="1">
    <source>
        <dbReference type="ARBA" id="ARBA00022614"/>
    </source>
</evidence>
<dbReference type="InterPro" id="IPR032675">
    <property type="entry name" value="LRR_dom_sf"/>
</dbReference>
<keyword evidence="1" id="KW-0433">Leucine-rich repeat</keyword>
<dbReference type="GO" id="GO:0006952">
    <property type="term" value="P:defense response"/>
    <property type="evidence" value="ECO:0007669"/>
    <property type="project" value="UniProtKB-KW"/>
</dbReference>
<dbReference type="AlphaFoldDB" id="A0A0L9VHZ8"/>
<dbReference type="InterPro" id="IPR027417">
    <property type="entry name" value="P-loop_NTPase"/>
</dbReference>
<evidence type="ECO:0000256" key="4">
    <source>
        <dbReference type="ARBA" id="ARBA00023027"/>
    </source>
</evidence>
<dbReference type="Pfam" id="PF01582">
    <property type="entry name" value="TIR"/>
    <property type="match status" value="1"/>
</dbReference>
<sequence length="952" mass="109287">MALRSCSSSFIYEVFLSFRGEDTRHGFTGNLYKALDDKGIHTFIDDEKLQSGEEITPALLNAIEESRIGITVLSKDYASSSFCLDELTTILDCRTKGLLVIPVFYMMDPSDVRHQKGTYGEALAKHQKRFKAEKLQKWKMALQQVADLSGYHFKHGNEYEHEFIGRIVERVSREISSVYLPVDDYLVGLESKVQEVKKLLDLGSHDGVVIGIHGMGGIGKTTLALAVYNLIAANFDESCFLQNVREESNKYGLKHLQSILLSKILRQKNIILTSWQEGASMIQQRLRRKKVLLILDDVDKIEQLKTFVGRCNWFGPGSRVIITTRDQHLLTSYDVKRTYVVNKLNYYDALQLLTWKTFKRGKADPSYEEVLHRAVTYASGLPLALEVIGSNLVGKSVEEWDSAIEHYKRIPSDEILKILKVSFDTLGREEKNVFLDIACCLKGCKLTEIEHMLRALYDDSMKHHISVLVEKSLIKISQSSTVEMHDLIHAMGRQIDQHESPKEPGKHKRLWLPKDIIQVLKYNTGIDIICLDISISKREETIYWNRNAFRKMKKLKILIIRNGCKKLRRFPPLNLTSLEQLELSYCSSLENFPEILGKMGNIRKLSLFELPIKNLPVSFHNLTGLQELEMSCDFVQLSSTVLTPELSDFRVHKGKGWQWVKSQEGEEKVGSMVSPKIHMFWVLCCNLNDDFFSASFKQLAQVSHLRLRESNVTFLPECIKEFHGLYSLDVNDCKHIQEIRGVPPNLKYFRAINCISLTSTGSSMLLNQQLHEAGGTDFIFPGGSIPQWFHKQRKEPSISFWFRNKFPAKVLCLLIAPVLGDNVTGLVRYIMFINGRVRKQYLLHYLNRQVKMLESDYTHLFDLQHSHFSTDDDLMEEVSLEKEWNQVTITYEGLIESSLIKIIGIHVVKEENSSMEDIRYDDPYANTKEDNHLNTSQSQPFLKIQTGIPLIN</sequence>
<dbReference type="SUPFAM" id="SSF52200">
    <property type="entry name" value="Toll/Interleukin receptor TIR domain"/>
    <property type="match status" value="1"/>
</dbReference>
<dbReference type="PANTHER" id="PTHR11017:SF431">
    <property type="entry name" value="ADP-RIBOSYL CYCLASE_CYCLIC ADP-RIBOSE HYDROLASE"/>
    <property type="match status" value="1"/>
</dbReference>
<dbReference type="InterPro" id="IPR036390">
    <property type="entry name" value="WH_DNA-bd_sf"/>
</dbReference>
<dbReference type="Gene3D" id="3.40.50.10140">
    <property type="entry name" value="Toll/interleukin-1 receptor homology (TIR) domain"/>
    <property type="match status" value="1"/>
</dbReference>
<dbReference type="Proteomes" id="UP000053144">
    <property type="component" value="Chromosome 10"/>
</dbReference>
<dbReference type="SUPFAM" id="SSF52047">
    <property type="entry name" value="RNI-like"/>
    <property type="match status" value="1"/>
</dbReference>
<feature type="domain" description="TIR" evidence="5">
    <location>
        <begin position="10"/>
        <end position="175"/>
    </location>
</feature>
<dbReference type="GO" id="GO:0043531">
    <property type="term" value="F:ADP binding"/>
    <property type="evidence" value="ECO:0007669"/>
    <property type="project" value="InterPro"/>
</dbReference>
<dbReference type="Pfam" id="PF23286">
    <property type="entry name" value="LRR_13"/>
    <property type="match status" value="1"/>
</dbReference>
<gene>
    <name evidence="6" type="ORF">LR48_Vigan10g049500</name>
</gene>
<keyword evidence="2" id="KW-0677">Repeat</keyword>
<dbReference type="Gene3D" id="3.80.10.10">
    <property type="entry name" value="Ribonuclease Inhibitor"/>
    <property type="match status" value="2"/>
</dbReference>
<dbReference type="InterPro" id="IPR000157">
    <property type="entry name" value="TIR_dom"/>
</dbReference>
<dbReference type="SUPFAM" id="SSF52540">
    <property type="entry name" value="P-loop containing nucleoside triphosphate hydrolases"/>
    <property type="match status" value="1"/>
</dbReference>
<keyword evidence="3" id="KW-0611">Plant defense</keyword>
<dbReference type="STRING" id="3914.A0A0L9VHZ8"/>
<accession>A0A0L9VHZ8</accession>
<dbReference type="SMART" id="SM00255">
    <property type="entry name" value="TIR"/>
    <property type="match status" value="1"/>
</dbReference>
<dbReference type="EMBL" id="CM003380">
    <property type="protein sequence ID" value="KOM54603.1"/>
    <property type="molecule type" value="Genomic_DNA"/>
</dbReference>
<dbReference type="Pfam" id="PF23282">
    <property type="entry name" value="WHD_ROQ1"/>
    <property type="match status" value="1"/>
</dbReference>
<dbReference type="PANTHER" id="PTHR11017">
    <property type="entry name" value="LEUCINE-RICH REPEAT-CONTAINING PROTEIN"/>
    <property type="match status" value="1"/>
</dbReference>
<dbReference type="InterPro" id="IPR003593">
    <property type="entry name" value="AAA+_ATPase"/>
</dbReference>
<dbReference type="InterPro" id="IPR002182">
    <property type="entry name" value="NB-ARC"/>
</dbReference>
<evidence type="ECO:0000259" key="5">
    <source>
        <dbReference type="PROSITE" id="PS50104"/>
    </source>
</evidence>
<keyword evidence="4" id="KW-0520">NAD</keyword>
<dbReference type="FunFam" id="3.40.50.10140:FF:000007">
    <property type="entry name" value="Disease resistance protein (TIR-NBS-LRR class)"/>
    <property type="match status" value="1"/>
</dbReference>
<dbReference type="InterPro" id="IPR058192">
    <property type="entry name" value="WHD_ROQ1-like"/>
</dbReference>
<dbReference type="InterPro" id="IPR035897">
    <property type="entry name" value="Toll_tir_struct_dom_sf"/>
</dbReference>
<dbReference type="Gramene" id="KOM54603">
    <property type="protein sequence ID" value="KOM54603"/>
    <property type="gene ID" value="LR48_Vigan10g049500"/>
</dbReference>
<dbReference type="GO" id="GO:0007165">
    <property type="term" value="P:signal transduction"/>
    <property type="evidence" value="ECO:0007669"/>
    <property type="project" value="InterPro"/>
</dbReference>
<dbReference type="InterPro" id="IPR058546">
    <property type="entry name" value="RPS4B/Roq1-like_LRR"/>
</dbReference>
<dbReference type="OMA" id="RASNCES"/>
<dbReference type="InterPro" id="IPR042197">
    <property type="entry name" value="Apaf_helical"/>
</dbReference>
<dbReference type="PRINTS" id="PR00364">
    <property type="entry name" value="DISEASERSIST"/>
</dbReference>
<proteinExistence type="predicted"/>
<evidence type="ECO:0000313" key="6">
    <source>
        <dbReference type="EMBL" id="KOM54603.1"/>
    </source>
</evidence>
<dbReference type="SUPFAM" id="SSF46785">
    <property type="entry name" value="Winged helix' DNA-binding domain"/>
    <property type="match status" value="1"/>
</dbReference>
<reference evidence="7" key="1">
    <citation type="journal article" date="2015" name="Proc. Natl. Acad. Sci. U.S.A.">
        <title>Genome sequencing of adzuki bean (Vigna angularis) provides insight into high starch and low fat accumulation and domestication.</title>
        <authorList>
            <person name="Yang K."/>
            <person name="Tian Z."/>
            <person name="Chen C."/>
            <person name="Luo L."/>
            <person name="Zhao B."/>
            <person name="Wang Z."/>
            <person name="Yu L."/>
            <person name="Li Y."/>
            <person name="Sun Y."/>
            <person name="Li W."/>
            <person name="Chen Y."/>
            <person name="Li Y."/>
            <person name="Zhang Y."/>
            <person name="Ai D."/>
            <person name="Zhao J."/>
            <person name="Shang C."/>
            <person name="Ma Y."/>
            <person name="Wu B."/>
            <person name="Wang M."/>
            <person name="Gao L."/>
            <person name="Sun D."/>
            <person name="Zhang P."/>
            <person name="Guo F."/>
            <person name="Wang W."/>
            <person name="Li Y."/>
            <person name="Wang J."/>
            <person name="Varshney R.K."/>
            <person name="Wang J."/>
            <person name="Ling H.Q."/>
            <person name="Wan P."/>
        </authorList>
    </citation>
    <scope>NUCLEOTIDE SEQUENCE</scope>
    <source>
        <strain evidence="7">cv. Jingnong 6</strain>
    </source>
</reference>